<comment type="caution">
    <text evidence="2">The sequence shown here is derived from an EMBL/GenBank/DDBJ whole genome shotgun (WGS) entry which is preliminary data.</text>
</comment>
<evidence type="ECO:0000259" key="1">
    <source>
        <dbReference type="Pfam" id="PF06985"/>
    </source>
</evidence>
<dbReference type="PANTHER" id="PTHR10622">
    <property type="entry name" value="HET DOMAIN-CONTAINING PROTEIN"/>
    <property type="match status" value="1"/>
</dbReference>
<evidence type="ECO:0000313" key="2">
    <source>
        <dbReference type="EMBL" id="TDZ36244.1"/>
    </source>
</evidence>
<sequence length="245" mass="27667">MRLINVNTGSLETFFANTPPYAILSHTWGSDKEELSYQDIQGGSTSKQGLGKLKFDGCCKQAKDDGYQYAWIDTCCIDKTNSVELGEAINSMYRWYKEAAICYALLSDVSAGIETTFRKSRWFTRGWTLQELLAPVKLNFYDKDWQFLNSRTKLAGLVGEITGIPSRYLTGLATCHEASVAQRMSWAARRSTKRVEDIAYSLFGLFDVMIPMIYGEGNKAFTRLQKEIMTKTPDDSILARFCGKP</sequence>
<reference evidence="2 3" key="1">
    <citation type="submission" date="2018-11" db="EMBL/GenBank/DDBJ databases">
        <title>Genome sequence and assembly of Colletotrichum spinosum.</title>
        <authorList>
            <person name="Gan P."/>
            <person name="Shirasu K."/>
        </authorList>
    </citation>
    <scope>NUCLEOTIDE SEQUENCE [LARGE SCALE GENOMIC DNA]</scope>
    <source>
        <strain evidence="2 3">CBS 515.97</strain>
    </source>
</reference>
<evidence type="ECO:0000313" key="3">
    <source>
        <dbReference type="Proteomes" id="UP000295083"/>
    </source>
</evidence>
<dbReference type="EMBL" id="QAPG01000033">
    <property type="protein sequence ID" value="TDZ36244.1"/>
    <property type="molecule type" value="Genomic_DNA"/>
</dbReference>
<keyword evidence="3" id="KW-1185">Reference proteome</keyword>
<protein>
    <submittedName>
        <fullName evidence="2">Vegetative incompatibility protein HET-E-1</fullName>
    </submittedName>
</protein>
<proteinExistence type="predicted"/>
<organism evidence="2 3">
    <name type="scientific">Colletotrichum spinosum</name>
    <dbReference type="NCBI Taxonomy" id="1347390"/>
    <lineage>
        <taxon>Eukaryota</taxon>
        <taxon>Fungi</taxon>
        <taxon>Dikarya</taxon>
        <taxon>Ascomycota</taxon>
        <taxon>Pezizomycotina</taxon>
        <taxon>Sordariomycetes</taxon>
        <taxon>Hypocreomycetidae</taxon>
        <taxon>Glomerellales</taxon>
        <taxon>Glomerellaceae</taxon>
        <taxon>Colletotrichum</taxon>
        <taxon>Colletotrichum orbiculare species complex</taxon>
    </lineage>
</organism>
<gene>
    <name evidence="2" type="primary">HET-E1-3</name>
    <name evidence="2" type="ORF">C8035_v008069</name>
</gene>
<dbReference type="PANTHER" id="PTHR10622:SF10">
    <property type="entry name" value="HET DOMAIN-CONTAINING PROTEIN"/>
    <property type="match status" value="1"/>
</dbReference>
<dbReference type="AlphaFoldDB" id="A0A4R8QJ86"/>
<dbReference type="Pfam" id="PF06985">
    <property type="entry name" value="HET"/>
    <property type="match status" value="1"/>
</dbReference>
<dbReference type="Proteomes" id="UP000295083">
    <property type="component" value="Unassembled WGS sequence"/>
</dbReference>
<feature type="domain" description="Heterokaryon incompatibility" evidence="1">
    <location>
        <begin position="21"/>
        <end position="110"/>
    </location>
</feature>
<name>A0A4R8QJ86_9PEZI</name>
<dbReference type="InterPro" id="IPR010730">
    <property type="entry name" value="HET"/>
</dbReference>
<accession>A0A4R8QJ86</accession>